<evidence type="ECO:0000256" key="11">
    <source>
        <dbReference type="RuleBase" id="RU362091"/>
    </source>
</evidence>
<keyword evidence="14" id="KW-1185">Reference proteome</keyword>
<keyword evidence="3" id="KW-0813">Transport</keyword>
<evidence type="ECO:0000256" key="3">
    <source>
        <dbReference type="ARBA" id="ARBA00022448"/>
    </source>
</evidence>
<feature type="transmembrane region" description="Helical" evidence="12">
    <location>
        <begin position="401"/>
        <end position="422"/>
    </location>
</feature>
<dbReference type="GO" id="GO:0005886">
    <property type="term" value="C:plasma membrane"/>
    <property type="evidence" value="ECO:0007669"/>
    <property type="project" value="UniProtKB-SubCell"/>
</dbReference>
<keyword evidence="5 12" id="KW-0812">Transmembrane</keyword>
<dbReference type="GO" id="GO:0015293">
    <property type="term" value="F:symporter activity"/>
    <property type="evidence" value="ECO:0007669"/>
    <property type="project" value="TreeGrafter"/>
</dbReference>
<gene>
    <name evidence="13" type="ORF">CFR75_02345</name>
</gene>
<feature type="transmembrane region" description="Helical" evidence="12">
    <location>
        <begin position="43"/>
        <end position="66"/>
    </location>
</feature>
<feature type="transmembrane region" description="Helical" evidence="12">
    <location>
        <begin position="231"/>
        <end position="250"/>
    </location>
</feature>
<evidence type="ECO:0000256" key="10">
    <source>
        <dbReference type="ARBA" id="ARBA00023201"/>
    </source>
</evidence>
<evidence type="ECO:0000256" key="1">
    <source>
        <dbReference type="ARBA" id="ARBA00004651"/>
    </source>
</evidence>
<evidence type="ECO:0000256" key="7">
    <source>
        <dbReference type="ARBA" id="ARBA00023053"/>
    </source>
</evidence>
<dbReference type="PROSITE" id="PS50283">
    <property type="entry name" value="NA_SOLUT_SYMP_3"/>
    <property type="match status" value="1"/>
</dbReference>
<feature type="transmembrane region" description="Helical" evidence="12">
    <location>
        <begin position="186"/>
        <end position="204"/>
    </location>
</feature>
<dbReference type="CDD" id="cd11493">
    <property type="entry name" value="SLC5sbd_NIS-like_u1"/>
    <property type="match status" value="1"/>
</dbReference>
<dbReference type="InterPro" id="IPR001734">
    <property type="entry name" value="Na/solute_symporter"/>
</dbReference>
<dbReference type="Proteomes" id="UP000248257">
    <property type="component" value="Unassembled WGS sequence"/>
</dbReference>
<keyword evidence="4" id="KW-1003">Cell membrane</keyword>
<keyword evidence="9 12" id="KW-0472">Membrane</keyword>
<evidence type="ECO:0000313" key="14">
    <source>
        <dbReference type="Proteomes" id="UP000248257"/>
    </source>
</evidence>
<name>A0A318PKT8_KOMXY</name>
<proteinExistence type="inferred from homology"/>
<sequence>MSAIDIAIICIYCLTLPFIAFALSGRQDSVSTYIGGGHNLPWWVICLSLVATETSTLTIISIPGIAYGSGMVFVGLAVGYVIGRALVAWLFLPRYFSGQVSSVYQYLGQRFGPAMERTVSATFLVMRVLAEGIRLFAGMLPVAAILASMHLPLPQWAIMLLITGLTLFYTMFGGLRAVVWSDAIQLAVYAVGTAACMGLLYHQATDMQIHALRHSNRFHLFHKSAQFFLDPYTPCAAMIGGAIMAMASHGTDQLLVQRVLAARNLYDARKALVGSGVMVGCLFAMLSLVGMLLWARNDEKPLAAMGLQTSDALFPAFIVHDLPPGLAGLLIAGLLSATMGSLSATLNAMTSATVLDFAAPCRALARCMGLSALAFARVVTLLWAVVLVCAALAFARCHGPAVVFGLSVASCSYGAMLGAFVFAMFSRHALTREVLPAFVVTVVTVVTVCGLMMLWHPYGATIAFTWLVPLGVMVMFICALGSRAIGKIWQ</sequence>
<feature type="transmembrane region" description="Helical" evidence="12">
    <location>
        <begin position="434"/>
        <end position="455"/>
    </location>
</feature>
<dbReference type="STRING" id="1220579.GCA_001571345_00505"/>
<comment type="caution">
    <text evidence="13">The sequence shown here is derived from an EMBL/GenBank/DDBJ whole genome shotgun (WGS) entry which is preliminary data.</text>
</comment>
<feature type="transmembrane region" description="Helical" evidence="12">
    <location>
        <begin position="6"/>
        <end position="23"/>
    </location>
</feature>
<evidence type="ECO:0000256" key="5">
    <source>
        <dbReference type="ARBA" id="ARBA00022692"/>
    </source>
</evidence>
<dbReference type="RefSeq" id="WP_061271812.1">
    <property type="nucleotide sequence ID" value="NZ_CBCRXN010000004.1"/>
</dbReference>
<dbReference type="EMBL" id="NKUC01000003">
    <property type="protein sequence ID" value="PYD58246.1"/>
    <property type="molecule type" value="Genomic_DNA"/>
</dbReference>
<evidence type="ECO:0000256" key="6">
    <source>
        <dbReference type="ARBA" id="ARBA00022989"/>
    </source>
</evidence>
<comment type="subcellular location">
    <subcellularLocation>
        <location evidence="1">Cell membrane</location>
        <topology evidence="1">Multi-pass membrane protein</topology>
    </subcellularLocation>
</comment>
<dbReference type="AlphaFoldDB" id="A0A318PKT8"/>
<dbReference type="OrthoDB" id="9789704at2"/>
<evidence type="ECO:0000256" key="8">
    <source>
        <dbReference type="ARBA" id="ARBA00023065"/>
    </source>
</evidence>
<feature type="transmembrane region" description="Helical" evidence="12">
    <location>
        <begin position="157"/>
        <end position="179"/>
    </location>
</feature>
<keyword evidence="7" id="KW-0915">Sodium</keyword>
<evidence type="ECO:0000256" key="2">
    <source>
        <dbReference type="ARBA" id="ARBA00006434"/>
    </source>
</evidence>
<evidence type="ECO:0000256" key="12">
    <source>
        <dbReference type="SAM" id="Phobius"/>
    </source>
</evidence>
<protein>
    <submittedName>
        <fullName evidence="13">Sodium:proline symporter</fullName>
    </submittedName>
</protein>
<dbReference type="PANTHER" id="PTHR42985:SF47">
    <property type="entry name" value="INTEGRAL MEMBRANE TRANSPORT PROTEIN"/>
    <property type="match status" value="1"/>
</dbReference>
<evidence type="ECO:0000313" key="13">
    <source>
        <dbReference type="EMBL" id="PYD58246.1"/>
    </source>
</evidence>
<reference evidence="13 14" key="1">
    <citation type="submission" date="2017-07" db="EMBL/GenBank/DDBJ databases">
        <title>A draft genome sequence of Komagataeibacter xylinus LMG 1515.</title>
        <authorList>
            <person name="Skraban J."/>
            <person name="Cleenwerck I."/>
            <person name="Vandamme P."/>
            <person name="Trcek J."/>
        </authorList>
    </citation>
    <scope>NUCLEOTIDE SEQUENCE [LARGE SCALE GENOMIC DNA]</scope>
    <source>
        <strain evidence="13 14">LMG 1515</strain>
    </source>
</reference>
<dbReference type="GO" id="GO:0006814">
    <property type="term" value="P:sodium ion transport"/>
    <property type="evidence" value="ECO:0007669"/>
    <property type="project" value="UniProtKB-KW"/>
</dbReference>
<accession>A0A318PKT8</accession>
<evidence type="ECO:0000256" key="9">
    <source>
        <dbReference type="ARBA" id="ARBA00023136"/>
    </source>
</evidence>
<feature type="transmembrane region" description="Helical" evidence="12">
    <location>
        <begin position="133"/>
        <end position="151"/>
    </location>
</feature>
<organism evidence="13 14">
    <name type="scientific">Komagataeibacter xylinus</name>
    <name type="common">Gluconacetobacter xylinus</name>
    <dbReference type="NCBI Taxonomy" id="28448"/>
    <lineage>
        <taxon>Bacteria</taxon>
        <taxon>Pseudomonadati</taxon>
        <taxon>Pseudomonadota</taxon>
        <taxon>Alphaproteobacteria</taxon>
        <taxon>Acetobacterales</taxon>
        <taxon>Acetobacteraceae</taxon>
        <taxon>Komagataeibacter</taxon>
    </lineage>
</organism>
<dbReference type="InterPro" id="IPR038377">
    <property type="entry name" value="Na/Glc_symporter_sf"/>
</dbReference>
<dbReference type="PANTHER" id="PTHR42985">
    <property type="entry name" value="SODIUM-COUPLED MONOCARBOXYLATE TRANSPORTER"/>
    <property type="match status" value="1"/>
</dbReference>
<comment type="similarity">
    <text evidence="2 11">Belongs to the sodium:solute symporter (SSF) (TC 2.A.21) family.</text>
</comment>
<feature type="transmembrane region" description="Helical" evidence="12">
    <location>
        <begin position="461"/>
        <end position="481"/>
    </location>
</feature>
<evidence type="ECO:0000256" key="4">
    <source>
        <dbReference type="ARBA" id="ARBA00022475"/>
    </source>
</evidence>
<keyword evidence="6 12" id="KW-1133">Transmembrane helix</keyword>
<feature type="transmembrane region" description="Helical" evidence="12">
    <location>
        <begin position="72"/>
        <end position="92"/>
    </location>
</feature>
<dbReference type="Gene3D" id="1.20.1730.10">
    <property type="entry name" value="Sodium/glucose cotransporter"/>
    <property type="match status" value="1"/>
</dbReference>
<dbReference type="InterPro" id="IPR051163">
    <property type="entry name" value="Sodium:Solute_Symporter_SSF"/>
</dbReference>
<keyword evidence="10" id="KW-0739">Sodium transport</keyword>
<feature type="transmembrane region" description="Helical" evidence="12">
    <location>
        <begin position="271"/>
        <end position="295"/>
    </location>
</feature>
<feature type="transmembrane region" description="Helical" evidence="12">
    <location>
        <begin position="370"/>
        <end position="395"/>
    </location>
</feature>
<keyword evidence="8" id="KW-0406">Ion transport</keyword>
<dbReference type="Pfam" id="PF00474">
    <property type="entry name" value="SSF"/>
    <property type="match status" value="1"/>
</dbReference>